<evidence type="ECO:0000313" key="8">
    <source>
        <dbReference type="Proteomes" id="UP001041814"/>
    </source>
</evidence>
<dbReference type="EC" id="4.2.3.153" evidence="2"/>
<dbReference type="InterPro" id="IPR007565">
    <property type="entry name" value="4HFCP_synth"/>
</dbReference>
<reference evidence="7" key="2">
    <citation type="journal article" date="2020" name="Microorganisms">
        <title>Osmotic Adaptation and Compatible Solute Biosynthesis of Phototrophic Bacteria as Revealed from Genome Analyses.</title>
        <authorList>
            <person name="Imhoff J.F."/>
            <person name="Rahn T."/>
            <person name="Kunzel S."/>
            <person name="Keller A."/>
            <person name="Neulinger S.C."/>
        </authorList>
    </citation>
    <scope>NUCLEOTIDE SEQUENCE</scope>
    <source>
        <strain evidence="7">IM 151</strain>
    </source>
</reference>
<evidence type="ECO:0000256" key="2">
    <source>
        <dbReference type="ARBA" id="ARBA00012553"/>
    </source>
</evidence>
<comment type="catalytic activity">
    <reaction evidence="6">
        <text>2 D-glyceraldehyde 3-phosphate = 4-(hydroxymethyl)-2-furancarboxaldehyde phosphate + phosphate + 2 H2O</text>
        <dbReference type="Rhea" id="RHEA:43536"/>
        <dbReference type="ChEBI" id="CHEBI:15377"/>
        <dbReference type="ChEBI" id="CHEBI:43474"/>
        <dbReference type="ChEBI" id="CHEBI:59776"/>
        <dbReference type="ChEBI" id="CHEBI:83407"/>
        <dbReference type="EC" id="4.2.3.153"/>
    </reaction>
</comment>
<comment type="caution">
    <text evidence="7">The sequence shown here is derived from an EMBL/GenBank/DDBJ whole genome shotgun (WGS) entry which is preliminary data.</text>
</comment>
<dbReference type="EMBL" id="NRRU01000089">
    <property type="protein sequence ID" value="MBK1714967.1"/>
    <property type="molecule type" value="Genomic_DNA"/>
</dbReference>
<reference evidence="7" key="1">
    <citation type="submission" date="2017-08" db="EMBL/GenBank/DDBJ databases">
        <authorList>
            <person name="Imhoff J.F."/>
            <person name="Rahn T."/>
            <person name="Kuenzel S."/>
            <person name="Neulinger S.C."/>
        </authorList>
    </citation>
    <scope>NUCLEOTIDE SEQUENCE</scope>
    <source>
        <strain evidence="7">IM 151</strain>
    </source>
</reference>
<sequence length="232" mass="22873">MRLLVSVRDPHEARLAAAAGADFVDCKEPAAGALGALAPTTIAAVVRTLAAQRFDGATSATIGDWPATALPQVLARVAQVAATGIGFVKVGVESGPAAPALLQALAGCGHAVVPVFVADRGLDAALTQRALDLSFPALMADTADKRSGSLFDAVPAAELAAFVAAARAAGVPVGLAGALRSADLPRLLALAPDFAGFRSAVCAGDRAGTLDAARVQALAQALGRPAALAAAG</sequence>
<accession>A0ABS1DY02</accession>
<dbReference type="Pfam" id="PF04476">
    <property type="entry name" value="4HFCP_synth"/>
    <property type="match status" value="1"/>
</dbReference>
<organism evidence="7 8">
    <name type="scientific">Rubrivivax gelatinosus</name>
    <name type="common">Rhodocyclus gelatinosus</name>
    <name type="synonym">Rhodopseudomonas gelatinosa</name>
    <dbReference type="NCBI Taxonomy" id="28068"/>
    <lineage>
        <taxon>Bacteria</taxon>
        <taxon>Pseudomonadati</taxon>
        <taxon>Pseudomonadota</taxon>
        <taxon>Betaproteobacteria</taxon>
        <taxon>Burkholderiales</taxon>
        <taxon>Sphaerotilaceae</taxon>
        <taxon>Rubrivivax</taxon>
    </lineage>
</organism>
<gene>
    <name evidence="7" type="ORF">CKO43_19580</name>
</gene>
<keyword evidence="8" id="KW-1185">Reference proteome</keyword>
<evidence type="ECO:0000256" key="5">
    <source>
        <dbReference type="ARBA" id="ARBA00032523"/>
    </source>
</evidence>
<name>A0ABS1DY02_RUBGE</name>
<keyword evidence="4" id="KW-0704">Schiff base</keyword>
<evidence type="ECO:0000256" key="3">
    <source>
        <dbReference type="ARBA" id="ARBA00023239"/>
    </source>
</evidence>
<protein>
    <recommendedName>
        <fullName evidence="2">(5-formylfuran-3-yl)methyl phosphate synthase</fullName>
        <ecNumber evidence="2">4.2.3.153</ecNumber>
    </recommendedName>
    <alternativeName>
        <fullName evidence="5">4-(hydroxymethyl)-2-furancarboxaldehyde-phosphate synthase</fullName>
    </alternativeName>
</protein>
<dbReference type="RefSeq" id="WP_200226160.1">
    <property type="nucleotide sequence ID" value="NZ_NRRT01000003.1"/>
</dbReference>
<evidence type="ECO:0000256" key="1">
    <source>
        <dbReference type="ARBA" id="ARBA00003810"/>
    </source>
</evidence>
<evidence type="ECO:0000256" key="6">
    <source>
        <dbReference type="ARBA" id="ARBA00047628"/>
    </source>
</evidence>
<dbReference type="PIRSF" id="PIRSF015957">
    <property type="entry name" value="UCP015957"/>
    <property type="match status" value="1"/>
</dbReference>
<evidence type="ECO:0000256" key="4">
    <source>
        <dbReference type="ARBA" id="ARBA00023270"/>
    </source>
</evidence>
<evidence type="ECO:0000313" key="7">
    <source>
        <dbReference type="EMBL" id="MBK1714967.1"/>
    </source>
</evidence>
<proteinExistence type="predicted"/>
<comment type="function">
    <text evidence="1">Catalyzes the formation of 4-(hydroxymethyl)-2-furancarboxaldehyde phosphate (4-HFC-P) from two molecules of glyceraldehyde-3-P (GA-3-P).</text>
</comment>
<dbReference type="Proteomes" id="UP001041814">
    <property type="component" value="Unassembled WGS sequence"/>
</dbReference>
<keyword evidence="3" id="KW-0456">Lyase</keyword>